<protein>
    <submittedName>
        <fullName evidence="9">Uncharacterized protein</fullName>
    </submittedName>
</protein>
<name>A0AAE0SVJ6_9BIVA</name>
<dbReference type="FunFam" id="2.10.25.10:FF:000472">
    <property type="entry name" value="Uncharacterized protein, isoform A"/>
    <property type="match status" value="1"/>
</dbReference>
<dbReference type="SUPFAM" id="SSF53300">
    <property type="entry name" value="vWA-like"/>
    <property type="match status" value="2"/>
</dbReference>
<keyword evidence="2" id="KW-0677">Repeat</keyword>
<keyword evidence="10" id="KW-1185">Reference proteome</keyword>
<reference evidence="9" key="1">
    <citation type="journal article" date="2021" name="Genome Biol. Evol.">
        <title>A High-Quality Reference Genome for a Parasitic Bivalve with Doubly Uniparental Inheritance (Bivalvia: Unionida).</title>
        <authorList>
            <person name="Smith C.H."/>
        </authorList>
    </citation>
    <scope>NUCLEOTIDE SEQUENCE</scope>
    <source>
        <strain evidence="9">CHS0354</strain>
    </source>
</reference>
<feature type="domain" description="EGF-like" evidence="7">
    <location>
        <begin position="114"/>
        <end position="150"/>
    </location>
</feature>
<evidence type="ECO:0000256" key="4">
    <source>
        <dbReference type="ARBA" id="ARBA00023180"/>
    </source>
</evidence>
<evidence type="ECO:0000313" key="9">
    <source>
        <dbReference type="EMBL" id="KAK3598970.1"/>
    </source>
</evidence>
<evidence type="ECO:0000256" key="2">
    <source>
        <dbReference type="ARBA" id="ARBA00022737"/>
    </source>
</evidence>
<evidence type="ECO:0000259" key="7">
    <source>
        <dbReference type="PROSITE" id="PS50026"/>
    </source>
</evidence>
<feature type="domain" description="VWFA" evidence="8">
    <location>
        <begin position="379"/>
        <end position="552"/>
    </location>
</feature>
<dbReference type="PROSITE" id="PS50234">
    <property type="entry name" value="VWFA"/>
    <property type="match status" value="2"/>
</dbReference>
<dbReference type="PRINTS" id="PR00453">
    <property type="entry name" value="VWFADOMAIN"/>
</dbReference>
<dbReference type="InterPro" id="IPR000152">
    <property type="entry name" value="EGF-type_Asp/Asn_hydroxyl_site"/>
</dbReference>
<dbReference type="CDD" id="cd00054">
    <property type="entry name" value="EGF_CA"/>
    <property type="match status" value="2"/>
</dbReference>
<proteinExistence type="predicted"/>
<comment type="caution">
    <text evidence="5">Lacks conserved residue(s) required for the propagation of feature annotation.</text>
</comment>
<dbReference type="PROSITE" id="PS01187">
    <property type="entry name" value="EGF_CA"/>
    <property type="match status" value="1"/>
</dbReference>
<dbReference type="InterPro" id="IPR001881">
    <property type="entry name" value="EGF-like_Ca-bd_dom"/>
</dbReference>
<keyword evidence="1 6" id="KW-0732">Signal</keyword>
<dbReference type="InterPro" id="IPR018097">
    <property type="entry name" value="EGF_Ca-bd_CS"/>
</dbReference>
<keyword evidence="5" id="KW-0245">EGF-like domain</keyword>
<dbReference type="Gene3D" id="3.40.50.410">
    <property type="entry name" value="von Willebrand factor, type A domain"/>
    <property type="match status" value="2"/>
</dbReference>
<dbReference type="SMART" id="SM00179">
    <property type="entry name" value="EGF_CA"/>
    <property type="match status" value="2"/>
</dbReference>
<dbReference type="Gene3D" id="2.10.25.10">
    <property type="entry name" value="Laminin"/>
    <property type="match status" value="2"/>
</dbReference>
<organism evidence="9 10">
    <name type="scientific">Potamilus streckersoni</name>
    <dbReference type="NCBI Taxonomy" id="2493646"/>
    <lineage>
        <taxon>Eukaryota</taxon>
        <taxon>Metazoa</taxon>
        <taxon>Spiralia</taxon>
        <taxon>Lophotrochozoa</taxon>
        <taxon>Mollusca</taxon>
        <taxon>Bivalvia</taxon>
        <taxon>Autobranchia</taxon>
        <taxon>Heteroconchia</taxon>
        <taxon>Palaeoheterodonta</taxon>
        <taxon>Unionida</taxon>
        <taxon>Unionoidea</taxon>
        <taxon>Unionidae</taxon>
        <taxon>Ambleminae</taxon>
        <taxon>Lampsilini</taxon>
        <taxon>Potamilus</taxon>
    </lineage>
</organism>
<reference evidence="9" key="3">
    <citation type="submission" date="2023-05" db="EMBL/GenBank/DDBJ databases">
        <authorList>
            <person name="Smith C.H."/>
        </authorList>
    </citation>
    <scope>NUCLEOTIDE SEQUENCE</scope>
    <source>
        <strain evidence="9">CHS0354</strain>
        <tissue evidence="9">Mantle</tissue>
    </source>
</reference>
<keyword evidence="3 5" id="KW-1015">Disulfide bond</keyword>
<dbReference type="InterPro" id="IPR036465">
    <property type="entry name" value="vWFA_dom_sf"/>
</dbReference>
<dbReference type="CDD" id="cd01450">
    <property type="entry name" value="vWFA_subfamily_ECM"/>
    <property type="match status" value="1"/>
</dbReference>
<evidence type="ECO:0000256" key="6">
    <source>
        <dbReference type="SAM" id="SignalP"/>
    </source>
</evidence>
<feature type="disulfide bond" evidence="5">
    <location>
        <begin position="178"/>
        <end position="187"/>
    </location>
</feature>
<evidence type="ECO:0000256" key="5">
    <source>
        <dbReference type="PROSITE-ProRule" id="PRU00076"/>
    </source>
</evidence>
<dbReference type="Proteomes" id="UP001195483">
    <property type="component" value="Unassembled WGS sequence"/>
</dbReference>
<dbReference type="PANTHER" id="PTHR24020:SF84">
    <property type="entry name" value="VWFA DOMAIN-CONTAINING PROTEIN"/>
    <property type="match status" value="1"/>
</dbReference>
<keyword evidence="4" id="KW-0325">Glycoprotein</keyword>
<dbReference type="PROSITE" id="PS00022">
    <property type="entry name" value="EGF_1"/>
    <property type="match status" value="2"/>
</dbReference>
<comment type="caution">
    <text evidence="9">The sequence shown here is derived from an EMBL/GenBank/DDBJ whole genome shotgun (WGS) entry which is preliminary data.</text>
</comment>
<dbReference type="EMBL" id="JAEAOA010001460">
    <property type="protein sequence ID" value="KAK3598970.1"/>
    <property type="molecule type" value="Genomic_DNA"/>
</dbReference>
<dbReference type="PROSITE" id="PS01186">
    <property type="entry name" value="EGF_2"/>
    <property type="match status" value="1"/>
</dbReference>
<evidence type="ECO:0000256" key="1">
    <source>
        <dbReference type="ARBA" id="ARBA00022729"/>
    </source>
</evidence>
<sequence length="563" mass="62286">MVVCFHVCSLLPIACFLYIAVQAHENHTHLPEGIGISGKNAKSFLGLSPYWCFDTRYESSCEAYHAQCHTEQVRNFLCTQAQRACTADQTCTLSLSDHWCPAHYQTICVPICEALGPGVSRCQNGGTCNNINSTYFSCDCVPGYTGSDCSTDINECESDPCQHAGVCKDLINDYNCTCPNRYDGKDCEIDRCKVGPADVIFLVDSSISQESENFNKQLNFIKDFVQSVYIGPNYVQVSVITFSFNATVEFDLTSHQDNSSILAAIDNIEYKPGATYTGSALSAARTVLLQSKRMVRKYVIVLTDGMSSDILDTKYQASLLKVAGVNIVAIGIGPHILHKELIDIADGRVFTVSNHDGLNNIQTQIGSYMCEVCLNDVSDVLYLLDASSSVALSEFQGALDALQHITSMLTIGRDKARVSLVRYATEPEVVFDFQKYTSAIEMQPKISVLYRYPIPANHSKALEFVYNNGFTNESGARQGKRHVIIFLTNGNNMDSEASNQFNVLKNEGKIVVAIGHGNFVNREKLLNISSYSYMFYHLGEDQYTDISVLNSLKGLLEYNTCNL</sequence>
<dbReference type="GO" id="GO:0005509">
    <property type="term" value="F:calcium ion binding"/>
    <property type="evidence" value="ECO:0007669"/>
    <property type="project" value="InterPro"/>
</dbReference>
<reference evidence="9" key="2">
    <citation type="journal article" date="2021" name="Genome Biol. Evol.">
        <title>Developing a high-quality reference genome for a parasitic bivalve with doubly uniparental inheritance (Bivalvia: Unionida).</title>
        <authorList>
            <person name="Smith C.H."/>
        </authorList>
    </citation>
    <scope>NUCLEOTIDE SEQUENCE</scope>
    <source>
        <strain evidence="9">CHS0354</strain>
        <tissue evidence="9">Mantle</tissue>
    </source>
</reference>
<dbReference type="InterPro" id="IPR000742">
    <property type="entry name" value="EGF"/>
</dbReference>
<feature type="chain" id="PRO_5041954789" evidence="6">
    <location>
        <begin position="24"/>
        <end position="563"/>
    </location>
</feature>
<evidence type="ECO:0000313" key="10">
    <source>
        <dbReference type="Proteomes" id="UP001195483"/>
    </source>
</evidence>
<dbReference type="SUPFAM" id="SSF57196">
    <property type="entry name" value="EGF/Laminin"/>
    <property type="match status" value="2"/>
</dbReference>
<dbReference type="SMART" id="SM00327">
    <property type="entry name" value="VWA"/>
    <property type="match status" value="2"/>
</dbReference>
<feature type="domain" description="EGF-like" evidence="7">
    <location>
        <begin position="152"/>
        <end position="188"/>
    </location>
</feature>
<dbReference type="Pfam" id="PF00092">
    <property type="entry name" value="VWA"/>
    <property type="match status" value="2"/>
</dbReference>
<dbReference type="Pfam" id="PF00008">
    <property type="entry name" value="EGF"/>
    <property type="match status" value="1"/>
</dbReference>
<feature type="signal peptide" evidence="6">
    <location>
        <begin position="1"/>
        <end position="23"/>
    </location>
</feature>
<dbReference type="PROSITE" id="PS50026">
    <property type="entry name" value="EGF_3"/>
    <property type="match status" value="2"/>
</dbReference>
<gene>
    <name evidence="9" type="ORF">CHS0354_024642</name>
</gene>
<dbReference type="PANTHER" id="PTHR24020">
    <property type="entry name" value="COLLAGEN ALPHA"/>
    <property type="match status" value="1"/>
</dbReference>
<dbReference type="SMART" id="SM00181">
    <property type="entry name" value="EGF"/>
    <property type="match status" value="2"/>
</dbReference>
<evidence type="ECO:0000256" key="3">
    <source>
        <dbReference type="ARBA" id="ARBA00023157"/>
    </source>
</evidence>
<dbReference type="AlphaFoldDB" id="A0AAE0SVJ6"/>
<dbReference type="InterPro" id="IPR002035">
    <property type="entry name" value="VWF_A"/>
</dbReference>
<dbReference type="PROSITE" id="PS00010">
    <property type="entry name" value="ASX_HYDROXYL"/>
    <property type="match status" value="1"/>
</dbReference>
<accession>A0AAE0SVJ6</accession>
<dbReference type="InterPro" id="IPR050525">
    <property type="entry name" value="ECM_Assembly_Org"/>
</dbReference>
<feature type="disulfide bond" evidence="5">
    <location>
        <begin position="140"/>
        <end position="149"/>
    </location>
</feature>
<feature type="domain" description="VWFA" evidence="8">
    <location>
        <begin position="198"/>
        <end position="365"/>
    </location>
</feature>
<evidence type="ECO:0000259" key="8">
    <source>
        <dbReference type="PROSITE" id="PS50234"/>
    </source>
</evidence>